<evidence type="ECO:0000313" key="2">
    <source>
        <dbReference type="Proteomes" id="UP000006873"/>
    </source>
</evidence>
<reference evidence="1 2" key="2">
    <citation type="journal article" date="2011" name="J. Bacteriol.">
        <title>Complete genome sequence of a carbon monoxide-utilizing acetogen, Eubacterium limosum KIST612.</title>
        <authorList>
            <person name="Roh H."/>
            <person name="Ko H.J."/>
            <person name="Kim D."/>
            <person name="Choi D.G."/>
            <person name="Park S."/>
            <person name="Kim S."/>
            <person name="Chang I.S."/>
            <person name="Choi I.G."/>
        </authorList>
    </citation>
    <scope>NUCLEOTIDE SEQUENCE [LARGE SCALE GENOMIC DNA]</scope>
    <source>
        <strain evidence="1 2">KIST612</strain>
    </source>
</reference>
<dbReference type="Proteomes" id="UP000006873">
    <property type="component" value="Chromosome"/>
</dbReference>
<evidence type="ECO:0000313" key="1">
    <source>
        <dbReference type="EMBL" id="ADO36079.1"/>
    </source>
</evidence>
<reference key="1">
    <citation type="submission" date="2010-09" db="EMBL/GenBank/DDBJ databases">
        <authorList>
            <person name="Roh H."/>
            <person name="Ko H.-J."/>
            <person name="Kim D."/>
            <person name="Choi D.G."/>
            <person name="Park S."/>
            <person name="Kim S."/>
            <person name="Kim K.H."/>
            <person name="Chang I.S."/>
            <person name="Choi I.-G."/>
        </authorList>
    </citation>
    <scope>NUCLEOTIDE SEQUENCE</scope>
    <source>
        <strain>KIST612</strain>
    </source>
</reference>
<proteinExistence type="predicted"/>
<gene>
    <name evidence="1" type="ordered locus">ELI_1091</name>
</gene>
<dbReference type="EMBL" id="CP002273">
    <property type="protein sequence ID" value="ADO36079.1"/>
    <property type="molecule type" value="Genomic_DNA"/>
</dbReference>
<keyword evidence="2" id="KW-1185">Reference proteome</keyword>
<dbReference type="KEGG" id="elm:ELI_1091"/>
<accession>E3GKP1</accession>
<dbReference type="AlphaFoldDB" id="E3GKP1"/>
<organism evidence="1 2">
    <name type="scientific">Eubacterium callanderi</name>
    <dbReference type="NCBI Taxonomy" id="53442"/>
    <lineage>
        <taxon>Bacteria</taxon>
        <taxon>Bacillati</taxon>
        <taxon>Bacillota</taxon>
        <taxon>Clostridia</taxon>
        <taxon>Eubacteriales</taxon>
        <taxon>Eubacteriaceae</taxon>
        <taxon>Eubacterium</taxon>
    </lineage>
</organism>
<name>E3GKP1_9FIRM</name>
<sequence>MTAFILTDFHSKLKDIFQKKGNGTVMIKNGAAFQIYFNLIEGAI</sequence>
<protein>
    <submittedName>
        <fullName evidence="1">Uncharacterized protein</fullName>
    </submittedName>
</protein>
<dbReference type="HOGENOM" id="CLU_3216389_0_0_9"/>